<dbReference type="Pfam" id="PF18470">
    <property type="entry name" value="Cas9_a"/>
    <property type="match status" value="1"/>
</dbReference>
<evidence type="ECO:0000256" key="3">
    <source>
        <dbReference type="ARBA" id="ARBA00022723"/>
    </source>
</evidence>
<feature type="binding site" evidence="12">
    <location>
        <position position="522"/>
    </location>
    <ligand>
        <name>Mg(2+)</name>
        <dbReference type="ChEBI" id="CHEBI:18420"/>
        <label>2</label>
    </ligand>
</feature>
<comment type="caution">
    <text evidence="15">The sequence shown here is derived from an EMBL/GenBank/DDBJ whole genome shotgun (WGS) entry which is preliminary data.</text>
</comment>
<evidence type="ECO:0000256" key="6">
    <source>
        <dbReference type="ARBA" id="ARBA00022842"/>
    </source>
</evidence>
<dbReference type="InterPro" id="IPR041383">
    <property type="entry name" value="RuvC_III"/>
</dbReference>
<dbReference type="EC" id="3.1.-.-" evidence="12"/>
<feature type="domain" description="HNH Cas9-type" evidence="14">
    <location>
        <begin position="526"/>
        <end position="680"/>
    </location>
</feature>
<evidence type="ECO:0000256" key="10">
    <source>
        <dbReference type="ARBA" id="ARBA00023211"/>
    </source>
</evidence>
<dbReference type="GO" id="GO:0003723">
    <property type="term" value="F:RNA binding"/>
    <property type="evidence" value="ECO:0007669"/>
    <property type="project" value="UniProtKB-UniRule"/>
</dbReference>
<evidence type="ECO:0000256" key="12">
    <source>
        <dbReference type="HAMAP-Rule" id="MF_01480"/>
    </source>
</evidence>
<keyword evidence="9 12" id="KW-0238">DNA-binding</keyword>
<comment type="function">
    <text evidence="12">CRISPR (clustered regularly interspaced short palindromic repeat) is an adaptive immune system that provides protection against mobile genetic elements (viruses, transposable elements and conjugative plasmids). CRISPR clusters contain spacers, sequences complementary to antecedent mobile elements, and target invading nucleic acids. CRISPR clusters are transcribed and processed into CRISPR RNA (crRNA). In type II CRISPR systems correct processing of pre-crRNA requires a trans-encoded small RNA (tracrRNA), endogenous ribonuclease 3 (rnc) and this protein. The tracrRNA serves as a guide for ribonuclease 3-aided processing of pre-crRNA. Subsequently Cas9/crRNA/tracrRNA endonucleolytically cleaves linear or circular dsDNA target complementary to the spacer; Cas9 is inactive in the absence of the 2 guide RNAs (gRNA). Cas9 recognizes the protospacer adjacent motif (PAM) in the CRISPR repeat sequences to help distinguish self versus nonself, as targets within the bacterial CRISPR locus do not have PAMs. PAM recognition is also required for catalytic activity.</text>
</comment>
<dbReference type="InterPro" id="IPR033114">
    <property type="entry name" value="HNH_CAS9"/>
</dbReference>
<keyword evidence="8 12" id="KW-0051">Antiviral defense</keyword>
<feature type="active site" description="For RuvC-like nuclease domain" evidence="12">
    <location>
        <position position="8"/>
    </location>
</feature>
<feature type="binding site" evidence="12">
    <location>
        <position position="8"/>
    </location>
    <ligand>
        <name>Mg(2+)</name>
        <dbReference type="ChEBI" id="CHEBI:18420"/>
        <label>1</label>
    </ligand>
</feature>
<dbReference type="Pfam" id="PF13395">
    <property type="entry name" value="HNH_4"/>
    <property type="match status" value="1"/>
</dbReference>
<feature type="binding site" evidence="12">
    <location>
        <position position="741"/>
    </location>
    <ligand>
        <name>Mg(2+)</name>
        <dbReference type="ChEBI" id="CHEBI:18420"/>
        <label>2</label>
    </ligand>
</feature>
<organism evidence="15 16">
    <name type="scientific">Roseospira goensis</name>
    <dbReference type="NCBI Taxonomy" id="391922"/>
    <lineage>
        <taxon>Bacteria</taxon>
        <taxon>Pseudomonadati</taxon>
        <taxon>Pseudomonadota</taxon>
        <taxon>Alphaproteobacteria</taxon>
        <taxon>Rhodospirillales</taxon>
        <taxon>Rhodospirillaceae</taxon>
        <taxon>Roseospira</taxon>
    </lineage>
</organism>
<keyword evidence="10" id="KW-0464">Manganese</keyword>
<dbReference type="PROSITE" id="PS51749">
    <property type="entry name" value="HNH_CAS9"/>
    <property type="match status" value="1"/>
</dbReference>
<dbReference type="NCBIfam" id="TIGR01865">
    <property type="entry name" value="cas_Csn1"/>
    <property type="match status" value="1"/>
</dbReference>
<evidence type="ECO:0000256" key="11">
    <source>
        <dbReference type="ARBA" id="ARBA00046380"/>
    </source>
</evidence>
<evidence type="ECO:0000256" key="5">
    <source>
        <dbReference type="ARBA" id="ARBA00022801"/>
    </source>
</evidence>
<feature type="binding site" evidence="12">
    <location>
        <position position="518"/>
    </location>
    <ligand>
        <name>Mg(2+)</name>
        <dbReference type="ChEBI" id="CHEBI:18420"/>
        <label>1</label>
    </ligand>
</feature>
<proteinExistence type="inferred from homology"/>
<reference evidence="15 16" key="1">
    <citation type="submission" date="2020-08" db="EMBL/GenBank/DDBJ databases">
        <title>Genome sequencing of Purple Non-Sulfur Bacteria from various extreme environments.</title>
        <authorList>
            <person name="Mayer M."/>
        </authorList>
    </citation>
    <scope>NUCLEOTIDE SEQUENCE [LARGE SCALE GENOMIC DNA]</scope>
    <source>
        <strain evidence="15 16">JA135</strain>
    </source>
</reference>
<dbReference type="GO" id="GO:0046872">
    <property type="term" value="F:metal ion binding"/>
    <property type="evidence" value="ECO:0007669"/>
    <property type="project" value="UniProtKB-UniRule"/>
</dbReference>
<name>A0A7W6RWE1_9PROT</name>
<dbReference type="InterPro" id="IPR036397">
    <property type="entry name" value="RNaseH_sf"/>
</dbReference>
<evidence type="ECO:0000313" key="15">
    <source>
        <dbReference type="EMBL" id="MBB4284321.1"/>
    </source>
</evidence>
<keyword evidence="4 12" id="KW-0255">Endonuclease</keyword>
<evidence type="ECO:0000256" key="9">
    <source>
        <dbReference type="ARBA" id="ARBA00023125"/>
    </source>
</evidence>
<evidence type="ECO:0000256" key="8">
    <source>
        <dbReference type="ARBA" id="ARBA00023118"/>
    </source>
</evidence>
<dbReference type="InterPro" id="IPR003615">
    <property type="entry name" value="HNH_nuc"/>
</dbReference>
<dbReference type="InterPro" id="IPR028629">
    <property type="entry name" value="Cas9"/>
</dbReference>
<dbReference type="GO" id="GO:0051607">
    <property type="term" value="P:defense response to virus"/>
    <property type="evidence" value="ECO:0007669"/>
    <property type="project" value="UniProtKB-UniRule"/>
</dbReference>
<comment type="domain">
    <text evidence="12">Has 2 endonuclease domains. The discontinuous RuvC-like domain cleaves the target DNA noncomplementary to crRNA while the HNH nuclease domain cleaves the target DNA complementary to crRNA.</text>
</comment>
<dbReference type="Proteomes" id="UP000555728">
    <property type="component" value="Unassembled WGS sequence"/>
</dbReference>
<feature type="binding site" evidence="12">
    <location>
        <position position="8"/>
    </location>
    <ligand>
        <name>Mg(2+)</name>
        <dbReference type="ChEBI" id="CHEBI:18420"/>
        <label>2</label>
    </ligand>
</feature>
<dbReference type="GO" id="GO:0003677">
    <property type="term" value="F:DNA binding"/>
    <property type="evidence" value="ECO:0007669"/>
    <property type="project" value="UniProtKB-UniRule"/>
</dbReference>
<gene>
    <name evidence="12" type="primary">cas9</name>
    <name evidence="15" type="ORF">GGD88_000027</name>
</gene>
<evidence type="ECO:0000256" key="4">
    <source>
        <dbReference type="ARBA" id="ARBA00022759"/>
    </source>
</evidence>
<sequence>MGKRFAFDIGTNSLGWAVLALDDRQQPSDLIDLGVRVFDDGREPQKKTSLNEGRRLARGARRRRDRLLRRKADFMAALIDSSLMPADETARKALESLDPYALRRKGLDQALTAHELGRALFHLSQRRGFRSNRKANPGEDEDQGRIRTAIDATRQAMEAEGARTLGELLDWRHERREWVRARLRGEGARAGYVFYASRDLVAEEFDALWQAQGDQLNLDETTRLTLRDILLRQRDLRPPIVGFCTLEHGDPRAPWALPLTQRFRILKELATLEVGVPGQPRRRLTVDERDRLLERLRRSKTVTFDSMRRTLGLDADHRFNLESEKRTGLSGDETAARLAHKTAFGKAWHSLSLTDQTAVVERLLAEADEPTLVAWLIAHHGLDQAAAVRVARTALPAGHSRFGRIVLSDLVPVMQAEAEAIVDAEGHGCAAPLHESTALARLGRHHSDLSDHSARPFLPYYGEVLSRHLAGSGDARARKEDRWGRVPNPTVHIGLNQLRTVVNALIKAYGRPDQIIVELARELKQSRRDRDLETRRQGENQARNDRHRRELAELGLEDTGENRLRLRLWEELSRDPTRRCCVYSGRPISRALLFSPEVEVEHILPFRRTLDNGAANKTVSLREWNRLKGNRSPWEAFHGHPDWSAILARAQDLPGNKRWRFEPDAMDRFEGEQDFLARQLTDTQYLARRTAEYLGCLYAKDEGVRVWVTPGRLTAMLRGKWGLDGLLSDHNRKTRTDHRHHAIDAFVVGCTDRGLLNRVARAADETRPRLIEDMPAPWPAFRESLQARLSTVVASHKPDHGTQGRLHEDTAYGHVRDPASEGGCNLVFRKPVASLTTSEVGRIRDRAIRAKVLAWLEEAKALGLSHMQAMARFPEESVTRYGEANPVRRVRLLKTEAAVHSILDKSGHPYKALIPDKNHRIEIYERAGRWHGEGVTVLAANQAEPAPWRSRHPDARPVMVLHKGDLLETEVEGRRAIVRVVRLEVSARRVRVVGHTEAGDFGARDRDPEDDFGWRGWRLLTFARMQQTATRRVRVDPIGRIRPVPPPL</sequence>
<keyword evidence="5 12" id="KW-0378">Hydrolase</keyword>
<evidence type="ECO:0000256" key="1">
    <source>
        <dbReference type="ARBA" id="ARBA00001946"/>
    </source>
</evidence>
<dbReference type="InterPro" id="IPR040619">
    <property type="entry name" value="Cas9_alpha-helical_lobe"/>
</dbReference>
<dbReference type="Pfam" id="PF18541">
    <property type="entry name" value="RuvC_III"/>
    <property type="match status" value="1"/>
</dbReference>
<feature type="region of interest" description="Disordered" evidence="13">
    <location>
        <begin position="527"/>
        <end position="547"/>
    </location>
</feature>
<dbReference type="GO" id="GO:0016787">
    <property type="term" value="F:hydrolase activity"/>
    <property type="evidence" value="ECO:0007669"/>
    <property type="project" value="UniProtKB-KW"/>
</dbReference>
<dbReference type="AlphaFoldDB" id="A0A7W6RWE1"/>
<dbReference type="HAMAP" id="MF_01480">
    <property type="entry name" value="Cas9"/>
    <property type="match status" value="1"/>
</dbReference>
<dbReference type="Gene3D" id="3.30.420.10">
    <property type="entry name" value="Ribonuclease H-like superfamily/Ribonuclease H"/>
    <property type="match status" value="3"/>
</dbReference>
<evidence type="ECO:0000256" key="2">
    <source>
        <dbReference type="ARBA" id="ARBA00022722"/>
    </source>
</evidence>
<keyword evidence="16" id="KW-1185">Reference proteome</keyword>
<keyword evidence="2 12" id="KW-0540">Nuclease</keyword>
<keyword evidence="6 12" id="KW-0460">Magnesium</keyword>
<feature type="binding site" evidence="12">
    <location>
        <position position="522"/>
    </location>
    <ligand>
        <name>Mg(2+)</name>
        <dbReference type="ChEBI" id="CHEBI:18420"/>
        <label>1</label>
    </ligand>
</feature>
<comment type="similarity">
    <text evidence="12">Belongs to the CRISPR-associated Cas9 family.</text>
</comment>
<protein>
    <recommendedName>
        <fullName evidence="12">CRISPR-associated endonuclease Cas9</fullName>
        <ecNumber evidence="12">3.1.-.-</ecNumber>
    </recommendedName>
</protein>
<comment type="subunit">
    <text evidence="11 12">Monomer. Binds crRNA and tracrRNA.</text>
</comment>
<evidence type="ECO:0000256" key="7">
    <source>
        <dbReference type="ARBA" id="ARBA00022884"/>
    </source>
</evidence>
<feature type="active site" description="Proton acceptor for HNH nuclease domain" evidence="12">
    <location>
        <position position="602"/>
    </location>
</feature>
<dbReference type="GO" id="GO:0043571">
    <property type="term" value="P:maintenance of CRISPR repeat elements"/>
    <property type="evidence" value="ECO:0007669"/>
    <property type="project" value="UniProtKB-UniRule"/>
</dbReference>
<accession>A0A7W6RWE1</accession>
<dbReference type="RefSeq" id="WP_184430809.1">
    <property type="nucleotide sequence ID" value="NZ_JACIGI010000001.1"/>
</dbReference>
<evidence type="ECO:0000256" key="13">
    <source>
        <dbReference type="SAM" id="MobiDB-lite"/>
    </source>
</evidence>
<keyword evidence="7 12" id="KW-0694">RNA-binding</keyword>
<evidence type="ECO:0000313" key="16">
    <source>
        <dbReference type="Proteomes" id="UP000555728"/>
    </source>
</evidence>
<keyword evidence="3 12" id="KW-0479">Metal-binding</keyword>
<comment type="cofactor">
    <cofactor evidence="1 12">
        <name>Mg(2+)</name>
        <dbReference type="ChEBI" id="CHEBI:18420"/>
    </cofactor>
</comment>
<dbReference type="EMBL" id="JACIGI010000001">
    <property type="protein sequence ID" value="MBB4284321.1"/>
    <property type="molecule type" value="Genomic_DNA"/>
</dbReference>
<dbReference type="GO" id="GO:0004519">
    <property type="term" value="F:endonuclease activity"/>
    <property type="evidence" value="ECO:0007669"/>
    <property type="project" value="UniProtKB-UniRule"/>
</dbReference>
<evidence type="ECO:0000259" key="14">
    <source>
        <dbReference type="PROSITE" id="PS51749"/>
    </source>
</evidence>